<comment type="subcellular location">
    <subcellularLocation>
        <location evidence="1">Cell membrane</location>
        <topology evidence="1">Multi-pass membrane protein</topology>
    </subcellularLocation>
</comment>
<evidence type="ECO:0000313" key="10">
    <source>
        <dbReference type="EMBL" id="NDY94566.1"/>
    </source>
</evidence>
<evidence type="ECO:0000256" key="4">
    <source>
        <dbReference type="ARBA" id="ARBA00022692"/>
    </source>
</evidence>
<protein>
    <submittedName>
        <fullName evidence="10">DUF4040 domain-containing protein</fullName>
    </submittedName>
</protein>
<accession>A0A845UZT5</accession>
<dbReference type="InterPro" id="IPR050622">
    <property type="entry name" value="CPA3_antiporter_subunitB"/>
</dbReference>
<dbReference type="AlphaFoldDB" id="A0A845UZT5"/>
<evidence type="ECO:0000259" key="9">
    <source>
        <dbReference type="Pfam" id="PF13244"/>
    </source>
</evidence>
<keyword evidence="5 7" id="KW-1133">Transmembrane helix</keyword>
<proteinExistence type="inferred from homology"/>
<evidence type="ECO:0000259" key="8">
    <source>
        <dbReference type="Pfam" id="PF04039"/>
    </source>
</evidence>
<evidence type="ECO:0000256" key="5">
    <source>
        <dbReference type="ARBA" id="ARBA00022989"/>
    </source>
</evidence>
<evidence type="ECO:0000256" key="3">
    <source>
        <dbReference type="ARBA" id="ARBA00022475"/>
    </source>
</evidence>
<dbReference type="Proteomes" id="UP000484885">
    <property type="component" value="Unassembled WGS sequence"/>
</dbReference>
<feature type="transmembrane region" description="Helical" evidence="7">
    <location>
        <begin position="6"/>
        <end position="24"/>
    </location>
</feature>
<evidence type="ECO:0000256" key="6">
    <source>
        <dbReference type="ARBA" id="ARBA00023136"/>
    </source>
</evidence>
<feature type="transmembrane region" description="Helical" evidence="7">
    <location>
        <begin position="281"/>
        <end position="302"/>
    </location>
</feature>
<feature type="transmembrane region" description="Helical" evidence="7">
    <location>
        <begin position="217"/>
        <end position="235"/>
    </location>
</feature>
<organism evidence="10 11">
    <name type="scientific">Wenzhouxiangella limi</name>
    <dbReference type="NCBI Taxonomy" id="2707351"/>
    <lineage>
        <taxon>Bacteria</taxon>
        <taxon>Pseudomonadati</taxon>
        <taxon>Pseudomonadota</taxon>
        <taxon>Gammaproteobacteria</taxon>
        <taxon>Chromatiales</taxon>
        <taxon>Wenzhouxiangellaceae</taxon>
        <taxon>Wenzhouxiangella</taxon>
    </lineage>
</organism>
<dbReference type="Pfam" id="PF04039">
    <property type="entry name" value="MnhB"/>
    <property type="match status" value="1"/>
</dbReference>
<feature type="transmembrane region" description="Helical" evidence="7">
    <location>
        <begin position="247"/>
        <end position="269"/>
    </location>
</feature>
<evidence type="ECO:0000313" key="11">
    <source>
        <dbReference type="Proteomes" id="UP000484885"/>
    </source>
</evidence>
<keyword evidence="4 7" id="KW-0812">Transmembrane</keyword>
<gene>
    <name evidence="10" type="ORF">G3I74_02325</name>
</gene>
<feature type="transmembrane region" description="Helical" evidence="7">
    <location>
        <begin position="54"/>
        <end position="73"/>
    </location>
</feature>
<feature type="transmembrane region" description="Helical" evidence="7">
    <location>
        <begin position="145"/>
        <end position="166"/>
    </location>
</feature>
<evidence type="ECO:0000256" key="1">
    <source>
        <dbReference type="ARBA" id="ARBA00004651"/>
    </source>
</evidence>
<dbReference type="Pfam" id="PF13244">
    <property type="entry name" value="MbhD"/>
    <property type="match status" value="1"/>
</dbReference>
<feature type="transmembrane region" description="Helical" evidence="7">
    <location>
        <begin position="187"/>
        <end position="205"/>
    </location>
</feature>
<dbReference type="PANTHER" id="PTHR33932">
    <property type="entry name" value="NA(+)/H(+) ANTIPORTER SUBUNIT B"/>
    <property type="match status" value="1"/>
</dbReference>
<evidence type="ECO:0000256" key="2">
    <source>
        <dbReference type="ARBA" id="ARBA00009425"/>
    </source>
</evidence>
<dbReference type="GO" id="GO:0005886">
    <property type="term" value="C:plasma membrane"/>
    <property type="evidence" value="ECO:0007669"/>
    <property type="project" value="UniProtKB-SubCell"/>
</dbReference>
<feature type="domain" description="MrpA C-terminal/MbhD" evidence="9">
    <location>
        <begin position="14"/>
        <end position="76"/>
    </location>
</feature>
<comment type="similarity">
    <text evidence="2">Belongs to the CPA3 antiporters (TC 2.A.63) subunit B family.</text>
</comment>
<keyword evidence="6 7" id="KW-0472">Membrane</keyword>
<feature type="domain" description="Na+/H+ antiporter MnhB subunit-related protein" evidence="8">
    <location>
        <begin position="192"/>
        <end position="284"/>
    </location>
</feature>
<sequence>MIGLALDLLIIVSLIGLAIQSINAASLFRGILHFVVLGLAMSLAWARLDAPDLAMAEAAIGAGVTGALMMIAYRRLIEIQPDQESSLRPPPSRLAVPIALAAGALVGVIGLAAIQAEPMPALAGTAVLENLGSTGLGNPITGVLLLFRGFDTLLEITVLLAALLSAQAVTRQVDLDQSLTTQDPDTPLVGALLAIVVPLTVLVSVHLLKAGGQETGGAFQAGAVLAACGVLLVLTGRLGASRQYSPLVNTGLLVGLLSFILIGLAPLLWGQPLLALPGLWAIYWIESAMMISIALTLVLLFAGAGSLKRRDHG</sequence>
<dbReference type="EMBL" id="JAAGSC010000031">
    <property type="protein sequence ID" value="NDY94566.1"/>
    <property type="molecule type" value="Genomic_DNA"/>
</dbReference>
<keyword evidence="11" id="KW-1185">Reference proteome</keyword>
<feature type="transmembrane region" description="Helical" evidence="7">
    <location>
        <begin position="94"/>
        <end position="114"/>
    </location>
</feature>
<dbReference type="PANTHER" id="PTHR33932:SF4">
    <property type="entry name" value="NA(+)_H(+) ANTIPORTER SUBUNIT B"/>
    <property type="match status" value="1"/>
</dbReference>
<dbReference type="InterPro" id="IPR025383">
    <property type="entry name" value="MrpA_C/MbhD"/>
</dbReference>
<dbReference type="RefSeq" id="WP_164209905.1">
    <property type="nucleotide sequence ID" value="NZ_JAAGSC010000031.1"/>
</dbReference>
<reference evidence="10 11" key="1">
    <citation type="submission" date="2020-02" db="EMBL/GenBank/DDBJ databases">
        <authorList>
            <person name="Zhang X.-Y."/>
        </authorList>
    </citation>
    <scope>NUCLEOTIDE SEQUENCE [LARGE SCALE GENOMIC DNA]</scope>
    <source>
        <strain evidence="10 11">C33</strain>
    </source>
</reference>
<evidence type="ECO:0000256" key="7">
    <source>
        <dbReference type="SAM" id="Phobius"/>
    </source>
</evidence>
<dbReference type="InterPro" id="IPR007182">
    <property type="entry name" value="MnhB"/>
</dbReference>
<feature type="transmembrane region" description="Helical" evidence="7">
    <location>
        <begin position="31"/>
        <end position="48"/>
    </location>
</feature>
<comment type="caution">
    <text evidence="10">The sequence shown here is derived from an EMBL/GenBank/DDBJ whole genome shotgun (WGS) entry which is preliminary data.</text>
</comment>
<name>A0A845UZT5_9GAMM</name>
<keyword evidence="3" id="KW-1003">Cell membrane</keyword>